<evidence type="ECO:0000256" key="3">
    <source>
        <dbReference type="ARBA" id="ARBA00022692"/>
    </source>
</evidence>
<evidence type="ECO:0000256" key="1">
    <source>
        <dbReference type="ARBA" id="ARBA00004370"/>
    </source>
</evidence>
<protein>
    <submittedName>
        <fullName evidence="9">Protein transport protein YOS1</fullName>
    </submittedName>
</protein>
<dbReference type="GO" id="GO:0030134">
    <property type="term" value="C:COPII-coated ER to Golgi transport vesicle"/>
    <property type="evidence" value="ECO:0007669"/>
    <property type="project" value="TreeGrafter"/>
</dbReference>
<comment type="subcellular location">
    <subcellularLocation>
        <location evidence="1">Membrane</location>
    </subcellularLocation>
</comment>
<evidence type="ECO:0000256" key="8">
    <source>
        <dbReference type="SAM" id="Phobius"/>
    </source>
</evidence>
<comment type="similarity">
    <text evidence="7">Belongs to the YOS1 family.</text>
</comment>
<keyword evidence="4" id="KW-0653">Protein transport</keyword>
<accession>A0A9P4XPC5</accession>
<dbReference type="GO" id="GO:0000139">
    <property type="term" value="C:Golgi membrane"/>
    <property type="evidence" value="ECO:0007669"/>
    <property type="project" value="TreeGrafter"/>
</dbReference>
<proteinExistence type="inferred from homology"/>
<keyword evidence="3 8" id="KW-0812">Transmembrane</keyword>
<evidence type="ECO:0000256" key="6">
    <source>
        <dbReference type="ARBA" id="ARBA00023136"/>
    </source>
</evidence>
<feature type="transmembrane region" description="Helical" evidence="8">
    <location>
        <begin position="39"/>
        <end position="59"/>
    </location>
</feature>
<dbReference type="EMBL" id="QLNT01000002">
    <property type="protein sequence ID" value="KAF3076330.1"/>
    <property type="molecule type" value="Genomic_DNA"/>
</dbReference>
<keyword evidence="2" id="KW-0813">Transport</keyword>
<dbReference type="Pfam" id="PF08571">
    <property type="entry name" value="Yos1"/>
    <property type="match status" value="1"/>
</dbReference>
<evidence type="ECO:0000256" key="5">
    <source>
        <dbReference type="ARBA" id="ARBA00022989"/>
    </source>
</evidence>
<evidence type="ECO:0000313" key="10">
    <source>
        <dbReference type="Proteomes" id="UP000801864"/>
    </source>
</evidence>
<evidence type="ECO:0000256" key="7">
    <source>
        <dbReference type="ARBA" id="ARBA00024203"/>
    </source>
</evidence>
<organism evidence="9 10">
    <name type="scientific">Trichoderma lentiforme</name>
    <dbReference type="NCBI Taxonomy" id="1567552"/>
    <lineage>
        <taxon>Eukaryota</taxon>
        <taxon>Fungi</taxon>
        <taxon>Dikarya</taxon>
        <taxon>Ascomycota</taxon>
        <taxon>Pezizomycotina</taxon>
        <taxon>Sordariomycetes</taxon>
        <taxon>Hypocreomycetidae</taxon>
        <taxon>Hypocreales</taxon>
        <taxon>Hypocreaceae</taxon>
        <taxon>Trichoderma</taxon>
    </lineage>
</organism>
<evidence type="ECO:0000313" key="9">
    <source>
        <dbReference type="EMBL" id="KAF3076330.1"/>
    </source>
</evidence>
<evidence type="ECO:0000256" key="4">
    <source>
        <dbReference type="ARBA" id="ARBA00022927"/>
    </source>
</evidence>
<reference evidence="9 10" key="1">
    <citation type="submission" date="2018-06" db="EMBL/GenBank/DDBJ databases">
        <title>Genome analysis of cellulolytic fungus Trichoderma lentiforme CFAM-422.</title>
        <authorList>
            <person name="Steindorff A.S."/>
            <person name="Formighieri E.F."/>
            <person name="Midorikawa G.E.O."/>
            <person name="Tamietti M.S."/>
            <person name="Ramos E.Z."/>
            <person name="Silva A.S."/>
            <person name="Bon E.P.S."/>
            <person name="Mendes T.D."/>
            <person name="Damaso M.C.T."/>
            <person name="Favaro L.C.L."/>
        </authorList>
    </citation>
    <scope>NUCLEOTIDE SEQUENCE [LARGE SCALE GENOMIC DNA]</scope>
    <source>
        <strain evidence="9 10">CFAM-422</strain>
    </source>
</reference>
<dbReference type="GO" id="GO:0005789">
    <property type="term" value="C:endoplasmic reticulum membrane"/>
    <property type="evidence" value="ECO:0007669"/>
    <property type="project" value="TreeGrafter"/>
</dbReference>
<dbReference type="PANTHER" id="PTHR15858:SF0">
    <property type="entry name" value="IMMEDIATE EARLY RESPONSE 3-INTERACTING PROTEIN 1"/>
    <property type="match status" value="1"/>
</dbReference>
<keyword evidence="10" id="KW-1185">Reference proteome</keyword>
<gene>
    <name evidence="9" type="ORF">CFAM422_001434</name>
</gene>
<comment type="caution">
    <text evidence="9">The sequence shown here is derived from an EMBL/GenBank/DDBJ whole genome shotgun (WGS) entry which is preliminary data.</text>
</comment>
<sequence>HSVPRLLPSFFSGSNTTKGIRVTQHHNKTEGREKTPFKMLFLGNLVYVLCLLTNALAILSDDRFLARIGLSTSTYDPAFGAGADANSVKAKLVALIASVRMVMRPPLIIVNTLIILYELVLG</sequence>
<dbReference type="GO" id="GO:0006888">
    <property type="term" value="P:endoplasmic reticulum to Golgi vesicle-mediated transport"/>
    <property type="evidence" value="ECO:0007669"/>
    <property type="project" value="TreeGrafter"/>
</dbReference>
<dbReference type="Proteomes" id="UP000801864">
    <property type="component" value="Unassembled WGS sequence"/>
</dbReference>
<name>A0A9P4XPC5_9HYPO</name>
<dbReference type="GO" id="GO:0015031">
    <property type="term" value="P:protein transport"/>
    <property type="evidence" value="ECO:0007669"/>
    <property type="project" value="UniProtKB-KW"/>
</dbReference>
<evidence type="ECO:0000256" key="2">
    <source>
        <dbReference type="ARBA" id="ARBA00022448"/>
    </source>
</evidence>
<dbReference type="PANTHER" id="PTHR15858">
    <property type="entry name" value="IMMEDIATE EARLY RESPONSE 3-INTERACTING PROTEIN 1"/>
    <property type="match status" value="1"/>
</dbReference>
<dbReference type="InterPro" id="IPR013880">
    <property type="entry name" value="Yos1"/>
</dbReference>
<keyword evidence="5 8" id="KW-1133">Transmembrane helix</keyword>
<dbReference type="AlphaFoldDB" id="A0A9P4XPC5"/>
<feature type="non-terminal residue" evidence="9">
    <location>
        <position position="1"/>
    </location>
</feature>
<keyword evidence="6 8" id="KW-0472">Membrane</keyword>